<feature type="region of interest" description="Disordered" evidence="1">
    <location>
        <begin position="26"/>
        <end position="48"/>
    </location>
</feature>
<protein>
    <submittedName>
        <fullName evidence="2">Uncharacterized protein</fullName>
    </submittedName>
</protein>
<gene>
    <name evidence="2" type="ORF">HD556DRAFT_1441784</name>
</gene>
<organism evidence="2 3">
    <name type="scientific">Suillus plorans</name>
    <dbReference type="NCBI Taxonomy" id="116603"/>
    <lineage>
        <taxon>Eukaryota</taxon>
        <taxon>Fungi</taxon>
        <taxon>Dikarya</taxon>
        <taxon>Basidiomycota</taxon>
        <taxon>Agaricomycotina</taxon>
        <taxon>Agaricomycetes</taxon>
        <taxon>Agaricomycetidae</taxon>
        <taxon>Boletales</taxon>
        <taxon>Suillineae</taxon>
        <taxon>Suillaceae</taxon>
        <taxon>Suillus</taxon>
    </lineage>
</organism>
<reference evidence="2" key="1">
    <citation type="journal article" date="2020" name="New Phytol.">
        <title>Comparative genomics reveals dynamic genome evolution in host specialist ectomycorrhizal fungi.</title>
        <authorList>
            <person name="Lofgren L.A."/>
            <person name="Nguyen N.H."/>
            <person name="Vilgalys R."/>
            <person name="Ruytinx J."/>
            <person name="Liao H.L."/>
            <person name="Branco S."/>
            <person name="Kuo A."/>
            <person name="LaButti K."/>
            <person name="Lipzen A."/>
            <person name="Andreopoulos W."/>
            <person name="Pangilinan J."/>
            <person name="Riley R."/>
            <person name="Hundley H."/>
            <person name="Na H."/>
            <person name="Barry K."/>
            <person name="Grigoriev I.V."/>
            <person name="Stajich J.E."/>
            <person name="Kennedy P.G."/>
        </authorList>
    </citation>
    <scope>NUCLEOTIDE SEQUENCE</scope>
    <source>
        <strain evidence="2">S12</strain>
    </source>
</reference>
<dbReference type="RefSeq" id="XP_041161607.1">
    <property type="nucleotide sequence ID" value="XM_041306357.1"/>
</dbReference>
<name>A0A9P7DJN7_9AGAM</name>
<proteinExistence type="predicted"/>
<dbReference type="EMBL" id="JABBWE010000020">
    <property type="protein sequence ID" value="KAG1795954.1"/>
    <property type="molecule type" value="Genomic_DNA"/>
</dbReference>
<sequence>MREKVRLIVLLNAPFKGDELPLHAAERANAGSMPGEASTRKADEEDKRTDTNFREYAPSFASLLPICLQTSLLSSLRTWPGRLTYIARLDYPVNFGKIRITYHPQQTLDLAKFVHHPDIEGEEELAPTLLRSSPGSILLDLYYSSVLLTSYTWFQLEAQRHNLVIIHLRSHLSSAHGLASICISALRLQYSTTLTRYLRLKRAGREDWTKVSRHSLAYYTIHTPWFNVLVQLASLIRAPAVLDLSTLLQDDPTRSSARTCLSSLVANLKLSVCKSHARLDDLPRSSFLTSVPQHSI</sequence>
<accession>A0A9P7DJN7</accession>
<evidence type="ECO:0000313" key="2">
    <source>
        <dbReference type="EMBL" id="KAG1795954.1"/>
    </source>
</evidence>
<dbReference type="GeneID" id="64600121"/>
<evidence type="ECO:0000256" key="1">
    <source>
        <dbReference type="SAM" id="MobiDB-lite"/>
    </source>
</evidence>
<dbReference type="AlphaFoldDB" id="A0A9P7DJN7"/>
<dbReference type="Proteomes" id="UP000719766">
    <property type="component" value="Unassembled WGS sequence"/>
</dbReference>
<evidence type="ECO:0000313" key="3">
    <source>
        <dbReference type="Proteomes" id="UP000719766"/>
    </source>
</evidence>
<feature type="compositionally biased region" description="Basic and acidic residues" evidence="1">
    <location>
        <begin position="38"/>
        <end position="48"/>
    </location>
</feature>
<keyword evidence="3" id="KW-1185">Reference proteome</keyword>
<comment type="caution">
    <text evidence="2">The sequence shown here is derived from an EMBL/GenBank/DDBJ whole genome shotgun (WGS) entry which is preliminary data.</text>
</comment>